<dbReference type="Pfam" id="PF00672">
    <property type="entry name" value="HAMP"/>
    <property type="match status" value="1"/>
</dbReference>
<dbReference type="InterPro" id="IPR003660">
    <property type="entry name" value="HAMP_dom"/>
</dbReference>
<dbReference type="NCBIfam" id="TIGR00254">
    <property type="entry name" value="GGDEF"/>
    <property type="match status" value="1"/>
</dbReference>
<dbReference type="PROSITE" id="PS50887">
    <property type="entry name" value="GGDEF"/>
    <property type="match status" value="1"/>
</dbReference>
<dbReference type="CDD" id="cd01949">
    <property type="entry name" value="GGDEF"/>
    <property type="match status" value="1"/>
</dbReference>
<evidence type="ECO:0000256" key="1">
    <source>
        <dbReference type="SAM" id="Phobius"/>
    </source>
</evidence>
<dbReference type="SMART" id="SM00267">
    <property type="entry name" value="GGDEF"/>
    <property type="match status" value="1"/>
</dbReference>
<keyword evidence="1" id="KW-0472">Membrane</keyword>
<accession>A0AA87W6Y1</accession>
<dbReference type="PROSITE" id="PS50883">
    <property type="entry name" value="EAL"/>
    <property type="match status" value="1"/>
</dbReference>
<dbReference type="InterPro" id="IPR050706">
    <property type="entry name" value="Cyclic-di-GMP_PDE-like"/>
</dbReference>
<dbReference type="Pfam" id="PF00563">
    <property type="entry name" value="EAL"/>
    <property type="match status" value="1"/>
</dbReference>
<dbReference type="CDD" id="cd06225">
    <property type="entry name" value="HAMP"/>
    <property type="match status" value="1"/>
</dbReference>
<keyword evidence="1" id="KW-1133">Transmembrane helix</keyword>
<reference evidence="5" key="1">
    <citation type="journal article" date="2014" name="Int. J. Syst. Evol. Microbiol.">
        <title>Complete genome sequence of Corynebacterium casei LMG S-19264T (=DSM 44701T), isolated from a smear-ripened cheese.</title>
        <authorList>
            <consortium name="US DOE Joint Genome Institute (JGI-PGF)"/>
            <person name="Walter F."/>
            <person name="Albersmeier A."/>
            <person name="Kalinowski J."/>
            <person name="Ruckert C."/>
        </authorList>
    </citation>
    <scope>NUCLEOTIDE SEQUENCE</scope>
    <source>
        <strain evidence="5">CGMCC 1.15034</strain>
    </source>
</reference>
<dbReference type="PANTHER" id="PTHR33121:SF70">
    <property type="entry name" value="SIGNALING PROTEIN YKOW"/>
    <property type="match status" value="1"/>
</dbReference>
<proteinExistence type="predicted"/>
<feature type="domain" description="GGDEF" evidence="4">
    <location>
        <begin position="270"/>
        <end position="403"/>
    </location>
</feature>
<dbReference type="Gene3D" id="3.20.20.450">
    <property type="entry name" value="EAL domain"/>
    <property type="match status" value="1"/>
</dbReference>
<reference evidence="5" key="2">
    <citation type="submission" date="2022-12" db="EMBL/GenBank/DDBJ databases">
        <authorList>
            <person name="Sun Q."/>
            <person name="Zhou Y."/>
        </authorList>
    </citation>
    <scope>NUCLEOTIDE SEQUENCE</scope>
    <source>
        <strain evidence="5">CGMCC 1.15034</strain>
    </source>
</reference>
<dbReference type="SUPFAM" id="SSF55073">
    <property type="entry name" value="Nucleotide cyclase"/>
    <property type="match status" value="1"/>
</dbReference>
<dbReference type="Gene3D" id="6.10.340.10">
    <property type="match status" value="1"/>
</dbReference>
<dbReference type="InterPro" id="IPR001633">
    <property type="entry name" value="EAL_dom"/>
</dbReference>
<name>A0AA87W6Y1_9BRAD</name>
<dbReference type="SUPFAM" id="SSF158472">
    <property type="entry name" value="HAMP domain-like"/>
    <property type="match status" value="1"/>
</dbReference>
<dbReference type="Gene3D" id="3.30.70.270">
    <property type="match status" value="1"/>
</dbReference>
<dbReference type="Proteomes" id="UP000625079">
    <property type="component" value="Unassembled WGS sequence"/>
</dbReference>
<dbReference type="SMART" id="SM00304">
    <property type="entry name" value="HAMP"/>
    <property type="match status" value="1"/>
</dbReference>
<dbReference type="Pfam" id="PF00990">
    <property type="entry name" value="GGDEF"/>
    <property type="match status" value="1"/>
</dbReference>
<evidence type="ECO:0000313" key="6">
    <source>
        <dbReference type="Proteomes" id="UP000625079"/>
    </source>
</evidence>
<feature type="transmembrane region" description="Helical" evidence="1">
    <location>
        <begin position="158"/>
        <end position="178"/>
    </location>
</feature>
<dbReference type="InterPro" id="IPR000160">
    <property type="entry name" value="GGDEF_dom"/>
</dbReference>
<evidence type="ECO:0000313" key="5">
    <source>
        <dbReference type="EMBL" id="GGI26914.1"/>
    </source>
</evidence>
<dbReference type="GO" id="GO:0016020">
    <property type="term" value="C:membrane"/>
    <property type="evidence" value="ECO:0007669"/>
    <property type="project" value="InterPro"/>
</dbReference>
<feature type="domain" description="EAL" evidence="2">
    <location>
        <begin position="412"/>
        <end position="666"/>
    </location>
</feature>
<dbReference type="InterPro" id="IPR043128">
    <property type="entry name" value="Rev_trsase/Diguanyl_cyclase"/>
</dbReference>
<feature type="transmembrane region" description="Helical" evidence="1">
    <location>
        <begin position="20"/>
        <end position="43"/>
    </location>
</feature>
<dbReference type="EMBL" id="BMHC01000009">
    <property type="protein sequence ID" value="GGI26914.1"/>
    <property type="molecule type" value="Genomic_DNA"/>
</dbReference>
<keyword evidence="1" id="KW-0812">Transmembrane</keyword>
<dbReference type="AlphaFoldDB" id="A0AA87W6Y1"/>
<sequence>MMPDADGMNGPANPAPSRSVVRAMIWATVPVLLLVQLLASAGVEVSSFWSQIRQLDARIARVAESRAELIAEPLWKMRYDQVTGVLNEIMHDETIAAAAVYDDTGVVIARVVARPTVQALTEISRPIGYRNGNIAVQAGRIVIAYSYATLYADAGSRLGLLLIVGLLGTLATMIAMRISANIFIGKPLAAMMSAIQRSKQDGRAYPADVKSSNEFGQLASAFNAMQHTTSGALDRLGHMASHDPLTGLPNRRSLSERLVTLSGDAGSPDALIAFCFIDLDDFKGINDTFGHDAGDKFLVQISERLRGTVEPEDWVARLGGDEFVVIRPEVGNEAAAEAFARQLLEAISAPILLHDKQVVPRASIGLAVRRAGDPELAHLPALADIALYHAKSKAPGTVAVLDEALQRHYRRRRDLELAIPAGFAEQQFEVWYQSQVDMMTEEVIGLEALIRWRHSEYGVIGPGEFLPLIERSGNNARLTRYVLTDACRALQQLAAAGKSSIRIAINLPPSELADHSFAAELRETCERFGVAASSLELEITEGSLINNIASASDTLRRLRRLGATIALDDFGTGYSSLAHLRRFPLDKVKIDKAFIREIPESAEDKAIVGVIASLAGTLGLTLVAEGIERAEQAQAMREMGVRLGQGFLYHKPQPLDAVLRGLAVAGRGEDRVLADSPSIAPNSPTERYGRVAFQSIESPAASMIASITRRNISGFRCSTNRLATKAPDISEEPAIKPLMKTSGVSAPKRSNVTDFAK</sequence>
<evidence type="ECO:0000259" key="4">
    <source>
        <dbReference type="PROSITE" id="PS50887"/>
    </source>
</evidence>
<evidence type="ECO:0000259" key="3">
    <source>
        <dbReference type="PROSITE" id="PS50885"/>
    </source>
</evidence>
<dbReference type="CDD" id="cd01948">
    <property type="entry name" value="EAL"/>
    <property type="match status" value="1"/>
</dbReference>
<dbReference type="GO" id="GO:0007165">
    <property type="term" value="P:signal transduction"/>
    <property type="evidence" value="ECO:0007669"/>
    <property type="project" value="InterPro"/>
</dbReference>
<dbReference type="InterPro" id="IPR029787">
    <property type="entry name" value="Nucleotide_cyclase"/>
</dbReference>
<evidence type="ECO:0000259" key="2">
    <source>
        <dbReference type="PROSITE" id="PS50883"/>
    </source>
</evidence>
<dbReference type="PANTHER" id="PTHR33121">
    <property type="entry name" value="CYCLIC DI-GMP PHOSPHODIESTERASE PDEF"/>
    <property type="match status" value="1"/>
</dbReference>
<dbReference type="GO" id="GO:0071111">
    <property type="term" value="F:cyclic-guanylate-specific phosphodiesterase activity"/>
    <property type="evidence" value="ECO:0007669"/>
    <property type="project" value="InterPro"/>
</dbReference>
<dbReference type="SMART" id="SM00052">
    <property type="entry name" value="EAL"/>
    <property type="match status" value="1"/>
</dbReference>
<gene>
    <name evidence="5" type="ORF">GCM10010987_41770</name>
</gene>
<dbReference type="InterPro" id="IPR035919">
    <property type="entry name" value="EAL_sf"/>
</dbReference>
<protein>
    <submittedName>
        <fullName evidence="5">GGDEF domain-containing protein</fullName>
    </submittedName>
</protein>
<dbReference type="SUPFAM" id="SSF141868">
    <property type="entry name" value="EAL domain-like"/>
    <property type="match status" value="1"/>
</dbReference>
<feature type="domain" description="HAMP" evidence="3">
    <location>
        <begin position="182"/>
        <end position="234"/>
    </location>
</feature>
<comment type="caution">
    <text evidence="5">The sequence shown here is derived from an EMBL/GenBank/DDBJ whole genome shotgun (WGS) entry which is preliminary data.</text>
</comment>
<organism evidence="5 6">
    <name type="scientific">Bradyrhizobium guangdongense</name>
    <dbReference type="NCBI Taxonomy" id="1325090"/>
    <lineage>
        <taxon>Bacteria</taxon>
        <taxon>Pseudomonadati</taxon>
        <taxon>Pseudomonadota</taxon>
        <taxon>Alphaproteobacteria</taxon>
        <taxon>Hyphomicrobiales</taxon>
        <taxon>Nitrobacteraceae</taxon>
        <taxon>Bradyrhizobium</taxon>
    </lineage>
</organism>
<dbReference type="PROSITE" id="PS50885">
    <property type="entry name" value="HAMP"/>
    <property type="match status" value="1"/>
</dbReference>